<dbReference type="Proteomes" id="UP001151699">
    <property type="component" value="Chromosome B"/>
</dbReference>
<evidence type="ECO:0000256" key="2">
    <source>
        <dbReference type="ARBA" id="ARBA00011059"/>
    </source>
</evidence>
<evidence type="ECO:0000256" key="6">
    <source>
        <dbReference type="ARBA" id="ARBA00022737"/>
    </source>
</evidence>
<gene>
    <name evidence="12" type="primary">DYI2</name>
    <name evidence="12" type="ORF">Bhyg_08249</name>
</gene>
<sequence>MNKRKRRPKSSDKVPEQEWLMRAQKQSRTNLIDGKESVGSDDDWAKSRQLIRPDDQLDLTENDLSEEIKKVLSTENPNVPKNLVIYSFKEGSFVEMPPPPNIVTLFQFDGTSLHLDSDEAKKQIEEMGDDYQPPVDSEPEDAVNEIAPPPKPEGGDDDGEGAEDAEADEDEPAAAAAVETPAAAKTGGKKRLKLINQFNYCERAAITYNNPSRNVDTQTIPPPRSSFASNVKQWVIYDSYALDFEQNQKDKEKDKKHVVSKKDSKKKADSAQASHELNKKYLQCWQILERMINQNIFDDIAQDYRYYEDPSDEFREEEGTLLPLWKFSYEKTKKMHITDMCFNTLYYDLFAVCYGSLDFLRQQAEGGVCLFTIKNPSFPDYRITTESGVMCCDIHPKYPYLLVIGMYDGNVAVYNLQTNPSQPLYVSKGVNCKHSDVIWEMKWGPDMPDGEINFYSVSADGRVFNWVLMQNKLSVTTIITLYLDKEHIGNPDGTDIQLKACGTCMIFHPKQPEIFLVGTEEGLIYNDPLFIFDLGASVGDVKWAPYSSTVLAAVTTEGKVYVFDINVNKYKAICVQQVVPRKSVKLTCIAFNQKLPFIIVGDDKGMTTSLKLSPNLRLKVKPPKKQQNVDQDVLQLQKLEKLLSLVRELPDDEELEKEAATTVAS</sequence>
<evidence type="ECO:0000256" key="8">
    <source>
        <dbReference type="ARBA" id="ARBA00023175"/>
    </source>
</evidence>
<feature type="compositionally biased region" description="Acidic residues" evidence="11">
    <location>
        <begin position="155"/>
        <end position="172"/>
    </location>
</feature>
<keyword evidence="7" id="KW-0243">Dynein</keyword>
<dbReference type="SMART" id="SM00320">
    <property type="entry name" value="WD40"/>
    <property type="match status" value="3"/>
</dbReference>
<evidence type="ECO:0000256" key="5">
    <source>
        <dbReference type="ARBA" id="ARBA00022701"/>
    </source>
</evidence>
<dbReference type="InterPro" id="IPR036322">
    <property type="entry name" value="WD40_repeat_dom_sf"/>
</dbReference>
<proteinExistence type="inferred from homology"/>
<evidence type="ECO:0000256" key="4">
    <source>
        <dbReference type="ARBA" id="ARBA00022574"/>
    </source>
</evidence>
<keyword evidence="6" id="KW-0677">Repeat</keyword>
<evidence type="ECO:0000256" key="10">
    <source>
        <dbReference type="ARBA" id="ARBA00023273"/>
    </source>
</evidence>
<feature type="compositionally biased region" description="Low complexity" evidence="11">
    <location>
        <begin position="173"/>
        <end position="184"/>
    </location>
</feature>
<evidence type="ECO:0000256" key="9">
    <source>
        <dbReference type="ARBA" id="ARBA00023212"/>
    </source>
</evidence>
<keyword evidence="8" id="KW-0505">Motor protein</keyword>
<feature type="compositionally biased region" description="Basic and acidic residues" evidence="11">
    <location>
        <begin position="248"/>
        <end position="269"/>
    </location>
</feature>
<dbReference type="PANTHER" id="PTHR12442:SF11">
    <property type="entry name" value="DYNEIN AXONEMAL INTERMEDIATE CHAIN 1"/>
    <property type="match status" value="1"/>
</dbReference>
<evidence type="ECO:0000256" key="7">
    <source>
        <dbReference type="ARBA" id="ARBA00023017"/>
    </source>
</evidence>
<dbReference type="AlphaFoldDB" id="A0A9Q0N4G1"/>
<organism evidence="12 13">
    <name type="scientific">Pseudolycoriella hygida</name>
    <dbReference type="NCBI Taxonomy" id="35572"/>
    <lineage>
        <taxon>Eukaryota</taxon>
        <taxon>Metazoa</taxon>
        <taxon>Ecdysozoa</taxon>
        <taxon>Arthropoda</taxon>
        <taxon>Hexapoda</taxon>
        <taxon>Insecta</taxon>
        <taxon>Pterygota</taxon>
        <taxon>Neoptera</taxon>
        <taxon>Endopterygota</taxon>
        <taxon>Diptera</taxon>
        <taxon>Nematocera</taxon>
        <taxon>Sciaroidea</taxon>
        <taxon>Sciaridae</taxon>
        <taxon>Pseudolycoriella</taxon>
    </lineage>
</organism>
<keyword evidence="10" id="KW-0966">Cell projection</keyword>
<evidence type="ECO:0000256" key="1">
    <source>
        <dbReference type="ARBA" id="ARBA00004430"/>
    </source>
</evidence>
<comment type="subcellular location">
    <subcellularLocation>
        <location evidence="1">Cytoplasm</location>
        <location evidence="1">Cytoskeleton</location>
        <location evidence="1">Cilium axoneme</location>
    </subcellularLocation>
</comment>
<evidence type="ECO:0000256" key="11">
    <source>
        <dbReference type="SAM" id="MobiDB-lite"/>
    </source>
</evidence>
<comment type="similarity">
    <text evidence="2">Belongs to the dynein intermediate chain family.</text>
</comment>
<keyword evidence="4" id="KW-0853">WD repeat</keyword>
<keyword evidence="9" id="KW-0206">Cytoskeleton</keyword>
<dbReference type="OrthoDB" id="10261376at2759"/>
<evidence type="ECO:0000313" key="12">
    <source>
        <dbReference type="EMBL" id="KAJ6643291.1"/>
    </source>
</evidence>
<keyword evidence="13" id="KW-1185">Reference proteome</keyword>
<dbReference type="GO" id="GO:0045503">
    <property type="term" value="F:dynein light chain binding"/>
    <property type="evidence" value="ECO:0007669"/>
    <property type="project" value="TreeGrafter"/>
</dbReference>
<dbReference type="InterPro" id="IPR001680">
    <property type="entry name" value="WD40_rpt"/>
</dbReference>
<dbReference type="GO" id="GO:0005874">
    <property type="term" value="C:microtubule"/>
    <property type="evidence" value="ECO:0007669"/>
    <property type="project" value="UniProtKB-KW"/>
</dbReference>
<comment type="caution">
    <text evidence="12">The sequence shown here is derived from an EMBL/GenBank/DDBJ whole genome shotgun (WGS) entry which is preliminary data.</text>
</comment>
<name>A0A9Q0N4G1_9DIPT</name>
<feature type="region of interest" description="Disordered" evidence="11">
    <location>
        <begin position="248"/>
        <end position="272"/>
    </location>
</feature>
<feature type="region of interest" description="Disordered" evidence="11">
    <location>
        <begin position="1"/>
        <end position="43"/>
    </location>
</feature>
<reference evidence="12" key="1">
    <citation type="submission" date="2022-07" db="EMBL/GenBank/DDBJ databases">
        <authorList>
            <person name="Trinca V."/>
            <person name="Uliana J.V.C."/>
            <person name="Torres T.T."/>
            <person name="Ward R.J."/>
            <person name="Monesi N."/>
        </authorList>
    </citation>
    <scope>NUCLEOTIDE SEQUENCE</scope>
    <source>
        <strain evidence="12">HSMRA1968</strain>
        <tissue evidence="12">Whole embryos</tissue>
    </source>
</reference>
<dbReference type="EMBL" id="WJQU01000002">
    <property type="protein sequence ID" value="KAJ6643291.1"/>
    <property type="molecule type" value="Genomic_DNA"/>
</dbReference>
<feature type="compositionally biased region" description="Basic and acidic residues" evidence="11">
    <location>
        <begin position="33"/>
        <end position="43"/>
    </location>
</feature>
<keyword evidence="5" id="KW-0493">Microtubule</keyword>
<dbReference type="SUPFAM" id="SSF50978">
    <property type="entry name" value="WD40 repeat-like"/>
    <property type="match status" value="1"/>
</dbReference>
<evidence type="ECO:0000313" key="13">
    <source>
        <dbReference type="Proteomes" id="UP001151699"/>
    </source>
</evidence>
<dbReference type="GO" id="GO:0003341">
    <property type="term" value="P:cilium movement"/>
    <property type="evidence" value="ECO:0007669"/>
    <property type="project" value="TreeGrafter"/>
</dbReference>
<keyword evidence="3" id="KW-0963">Cytoplasm</keyword>
<dbReference type="PANTHER" id="PTHR12442">
    <property type="entry name" value="DYNEIN INTERMEDIATE CHAIN"/>
    <property type="match status" value="1"/>
</dbReference>
<accession>A0A9Q0N4G1</accession>
<evidence type="ECO:0000256" key="3">
    <source>
        <dbReference type="ARBA" id="ARBA00022490"/>
    </source>
</evidence>
<dbReference type="Gene3D" id="2.130.10.10">
    <property type="entry name" value="YVTN repeat-like/Quinoprotein amine dehydrogenase"/>
    <property type="match status" value="2"/>
</dbReference>
<protein>
    <submittedName>
        <fullName evidence="12">Dynein intermediate chain 2, ciliary</fullName>
    </submittedName>
</protein>
<feature type="region of interest" description="Disordered" evidence="11">
    <location>
        <begin position="128"/>
        <end position="188"/>
    </location>
</feature>
<dbReference type="InterPro" id="IPR050687">
    <property type="entry name" value="Dynein_IC"/>
</dbReference>
<dbReference type="GO" id="GO:0045504">
    <property type="term" value="F:dynein heavy chain binding"/>
    <property type="evidence" value="ECO:0007669"/>
    <property type="project" value="TreeGrafter"/>
</dbReference>
<dbReference type="GO" id="GO:0036158">
    <property type="term" value="P:outer dynein arm assembly"/>
    <property type="evidence" value="ECO:0007669"/>
    <property type="project" value="TreeGrafter"/>
</dbReference>
<dbReference type="GO" id="GO:0036157">
    <property type="term" value="C:outer dynein arm"/>
    <property type="evidence" value="ECO:0007669"/>
    <property type="project" value="TreeGrafter"/>
</dbReference>
<dbReference type="InterPro" id="IPR015943">
    <property type="entry name" value="WD40/YVTN_repeat-like_dom_sf"/>
</dbReference>